<evidence type="ECO:0000313" key="2">
    <source>
        <dbReference type="EMBL" id="HJC36095.1"/>
    </source>
</evidence>
<sequence length="295" mass="33266">MKRAEAILRKILFPGPLLSLLSVPLAAVLLCCAFFLFEEESPLTYLAYLFSAYSLIIVCTAAVTLIQKIRRGILDNRYARRYLKDHSFKVWISLHLSLCINLLYAGMNGFFGLSAHSVWFGTLAAYYLFLALMRFMLLRYAHHHAFGSDPAREWRQYGICGLLLVLMNLTLSAVIILVLAQDERFRYAGSLIYAVALYTFYITVMAVVNIVRIRRYQSPVLSAARAVNLAAALVSMLSLEIAMLTQFGGKMPEDIRFSRIMIASSGAVIFLFIVGMGISMMVRARRRGLECRKEG</sequence>
<proteinExistence type="predicted"/>
<feature type="transmembrane region" description="Helical" evidence="1">
    <location>
        <begin position="87"/>
        <end position="106"/>
    </location>
</feature>
<dbReference type="Proteomes" id="UP000823896">
    <property type="component" value="Unassembled WGS sequence"/>
</dbReference>
<dbReference type="EMBL" id="DWWM01000019">
    <property type="protein sequence ID" value="HJC36095.1"/>
    <property type="molecule type" value="Genomic_DNA"/>
</dbReference>
<accession>A0A9D2NRN8</accession>
<feature type="transmembrane region" description="Helical" evidence="1">
    <location>
        <begin position="43"/>
        <end position="66"/>
    </location>
</feature>
<feature type="transmembrane region" description="Helical" evidence="1">
    <location>
        <begin position="157"/>
        <end position="179"/>
    </location>
</feature>
<feature type="transmembrane region" description="Helical" evidence="1">
    <location>
        <begin position="191"/>
        <end position="211"/>
    </location>
</feature>
<feature type="transmembrane region" description="Helical" evidence="1">
    <location>
        <begin position="118"/>
        <end position="137"/>
    </location>
</feature>
<feature type="transmembrane region" description="Helical" evidence="1">
    <location>
        <begin position="223"/>
        <end position="248"/>
    </location>
</feature>
<keyword evidence="1" id="KW-0472">Membrane</keyword>
<keyword evidence="1" id="KW-1133">Transmembrane helix</keyword>
<reference evidence="2" key="2">
    <citation type="submission" date="2021-04" db="EMBL/GenBank/DDBJ databases">
        <authorList>
            <person name="Gilroy R."/>
        </authorList>
    </citation>
    <scope>NUCLEOTIDE SEQUENCE</scope>
    <source>
        <strain evidence="2">CHK187-11901</strain>
    </source>
</reference>
<comment type="caution">
    <text evidence="2">The sequence shown here is derived from an EMBL/GenBank/DDBJ whole genome shotgun (WGS) entry which is preliminary data.</text>
</comment>
<gene>
    <name evidence="2" type="ORF">H9702_03065</name>
</gene>
<name>A0A9D2NRN8_9FIRM</name>
<evidence type="ECO:0000313" key="3">
    <source>
        <dbReference type="Proteomes" id="UP000823896"/>
    </source>
</evidence>
<reference evidence="2" key="1">
    <citation type="journal article" date="2021" name="PeerJ">
        <title>Extensive microbial diversity within the chicken gut microbiome revealed by metagenomics and culture.</title>
        <authorList>
            <person name="Gilroy R."/>
            <person name="Ravi A."/>
            <person name="Getino M."/>
            <person name="Pursley I."/>
            <person name="Horton D.L."/>
            <person name="Alikhan N.F."/>
            <person name="Baker D."/>
            <person name="Gharbi K."/>
            <person name="Hall N."/>
            <person name="Watson M."/>
            <person name="Adriaenssens E.M."/>
            <person name="Foster-Nyarko E."/>
            <person name="Jarju S."/>
            <person name="Secka A."/>
            <person name="Antonio M."/>
            <person name="Oren A."/>
            <person name="Chaudhuri R.R."/>
            <person name="La Ragione R."/>
            <person name="Hildebrand F."/>
            <person name="Pallen M.J."/>
        </authorList>
    </citation>
    <scope>NUCLEOTIDE SEQUENCE</scope>
    <source>
        <strain evidence="2">CHK187-11901</strain>
    </source>
</reference>
<feature type="transmembrane region" description="Helical" evidence="1">
    <location>
        <begin position="260"/>
        <end position="282"/>
    </location>
</feature>
<protein>
    <submittedName>
        <fullName evidence="2">Uncharacterized protein</fullName>
    </submittedName>
</protein>
<evidence type="ECO:0000256" key="1">
    <source>
        <dbReference type="SAM" id="Phobius"/>
    </source>
</evidence>
<organism evidence="2 3">
    <name type="scientific">Candidatus Merdibacter merdavium</name>
    <dbReference type="NCBI Taxonomy" id="2838692"/>
    <lineage>
        <taxon>Bacteria</taxon>
        <taxon>Bacillati</taxon>
        <taxon>Bacillota</taxon>
        <taxon>Erysipelotrichia</taxon>
        <taxon>Erysipelotrichales</taxon>
        <taxon>Erysipelotrichaceae</taxon>
        <taxon>Merdibacter</taxon>
    </lineage>
</organism>
<feature type="transmembrane region" description="Helical" evidence="1">
    <location>
        <begin position="12"/>
        <end position="37"/>
    </location>
</feature>
<keyword evidence="1" id="KW-0812">Transmembrane</keyword>
<dbReference type="AlphaFoldDB" id="A0A9D2NRN8"/>